<sequence>MIKVIVFDFDGTIVDSNQLKYDAFFDIFPQDDRWQGIVKDVLDEFRERTRGFIVEQVLRDYETRTSSKIDGFQEQADSYVKKYGEAVESGAIRCEEISGAKKTLETLSVDYPLYINSATQIDSLERIIEARALSPFFRRIYGAPELKSTNLTTIFLLERVSAREVLVVGDGYSDLESAREHGCEFIGIRNEFNRFNVRDLVILDDLEGLKGLIENKMK</sequence>
<dbReference type="GO" id="GO:0006281">
    <property type="term" value="P:DNA repair"/>
    <property type="evidence" value="ECO:0007669"/>
    <property type="project" value="TreeGrafter"/>
</dbReference>
<feature type="non-terminal residue" evidence="1">
    <location>
        <position position="218"/>
    </location>
</feature>
<dbReference type="GO" id="GO:0005829">
    <property type="term" value="C:cytosol"/>
    <property type="evidence" value="ECO:0007669"/>
    <property type="project" value="TreeGrafter"/>
</dbReference>
<dbReference type="SFLD" id="SFLDG01129">
    <property type="entry name" value="C1.5:_HAD__Beta-PGM__Phosphata"/>
    <property type="match status" value="1"/>
</dbReference>
<dbReference type="InterPro" id="IPR041492">
    <property type="entry name" value="HAD_2"/>
</dbReference>
<dbReference type="Pfam" id="PF13419">
    <property type="entry name" value="HAD_2"/>
    <property type="match status" value="1"/>
</dbReference>
<dbReference type="GO" id="GO:0008967">
    <property type="term" value="F:phosphoglycolate phosphatase activity"/>
    <property type="evidence" value="ECO:0007669"/>
    <property type="project" value="TreeGrafter"/>
</dbReference>
<evidence type="ECO:0008006" key="2">
    <source>
        <dbReference type="Google" id="ProtNLM"/>
    </source>
</evidence>
<name>A0A3B0RH38_9ZZZZ</name>
<dbReference type="InterPro" id="IPR023198">
    <property type="entry name" value="PGP-like_dom2"/>
</dbReference>
<dbReference type="SUPFAM" id="SSF56784">
    <property type="entry name" value="HAD-like"/>
    <property type="match status" value="1"/>
</dbReference>
<dbReference type="SFLD" id="SFLDS00003">
    <property type="entry name" value="Haloacid_Dehalogenase"/>
    <property type="match status" value="1"/>
</dbReference>
<dbReference type="PANTHER" id="PTHR43434:SF1">
    <property type="entry name" value="PHOSPHOGLYCOLATE PHOSPHATASE"/>
    <property type="match status" value="1"/>
</dbReference>
<proteinExistence type="predicted"/>
<dbReference type="InterPro" id="IPR050155">
    <property type="entry name" value="HAD-like_hydrolase_sf"/>
</dbReference>
<organism evidence="1">
    <name type="scientific">hydrothermal vent metagenome</name>
    <dbReference type="NCBI Taxonomy" id="652676"/>
    <lineage>
        <taxon>unclassified sequences</taxon>
        <taxon>metagenomes</taxon>
        <taxon>ecological metagenomes</taxon>
    </lineage>
</organism>
<accession>A0A3B0RH38</accession>
<dbReference type="InterPro" id="IPR036412">
    <property type="entry name" value="HAD-like_sf"/>
</dbReference>
<dbReference type="InterPro" id="IPR023214">
    <property type="entry name" value="HAD_sf"/>
</dbReference>
<protein>
    <recommendedName>
        <fullName evidence="2">Haloacid dehalogenase-like hydrolase</fullName>
    </recommendedName>
</protein>
<dbReference type="AlphaFoldDB" id="A0A3B0RH38"/>
<dbReference type="EMBL" id="UOEA01000057">
    <property type="protein sequence ID" value="VAV83963.1"/>
    <property type="molecule type" value="Genomic_DNA"/>
</dbReference>
<reference evidence="1" key="1">
    <citation type="submission" date="2018-06" db="EMBL/GenBank/DDBJ databases">
        <authorList>
            <person name="Zhirakovskaya E."/>
        </authorList>
    </citation>
    <scope>NUCLEOTIDE SEQUENCE</scope>
</reference>
<gene>
    <name evidence="1" type="ORF">MNBD_DELTA01-1643</name>
</gene>
<dbReference type="Gene3D" id="3.40.50.1000">
    <property type="entry name" value="HAD superfamily/HAD-like"/>
    <property type="match status" value="1"/>
</dbReference>
<evidence type="ECO:0000313" key="1">
    <source>
        <dbReference type="EMBL" id="VAV83963.1"/>
    </source>
</evidence>
<dbReference type="Gene3D" id="1.10.150.240">
    <property type="entry name" value="Putative phosphatase, domain 2"/>
    <property type="match status" value="1"/>
</dbReference>
<dbReference type="PANTHER" id="PTHR43434">
    <property type="entry name" value="PHOSPHOGLYCOLATE PHOSPHATASE"/>
    <property type="match status" value="1"/>
</dbReference>